<dbReference type="Gene3D" id="3.90.920.10">
    <property type="entry name" value="DNA primase, PRIM domain"/>
    <property type="match status" value="1"/>
</dbReference>
<sequence>MARRSVDEVRAGVELTNLSGEAFDGAGVTKRELIDHLDAFAARILPGLADRALSVVRARPGQAPFMQKNLPRGAPDWIPTLDVWAQTSQRTVHYPVCADRPTLLWFGNQRAIELHPTLVPHGAGTTDELVVDLDPPPDGGFDRVVAAARLVRAALTDLGLDAVAKTSGAKGIHLVVPLSVPPSGPLGIDDAFAATRALCARAAALGPDVATTAFIKDDRGGRVFLDPTRAGGATLVAAYSPRARPGLPVSFPVAWDDLDAVRPADFTVRTAAGLAGDSDPWRSLRPPAASLPELLVEEGRAIPVPRVQAMHEGKRRKRARERDEG</sequence>
<evidence type="ECO:0000259" key="2">
    <source>
        <dbReference type="Pfam" id="PF21686"/>
    </source>
</evidence>
<organism evidence="3 4">
    <name type="scientific">Pseudonocardia parietis</name>
    <dbReference type="NCBI Taxonomy" id="570936"/>
    <lineage>
        <taxon>Bacteria</taxon>
        <taxon>Bacillati</taxon>
        <taxon>Actinomycetota</taxon>
        <taxon>Actinomycetes</taxon>
        <taxon>Pseudonocardiales</taxon>
        <taxon>Pseudonocardiaceae</taxon>
        <taxon>Pseudonocardia</taxon>
    </lineage>
</organism>
<dbReference type="Pfam" id="PF21686">
    <property type="entry name" value="LigD_Prim-Pol"/>
    <property type="match status" value="1"/>
</dbReference>
<evidence type="ECO:0000313" key="3">
    <source>
        <dbReference type="EMBL" id="MBP2369207.1"/>
    </source>
</evidence>
<dbReference type="RefSeq" id="WP_210031077.1">
    <property type="nucleotide sequence ID" value="NZ_JAGINU010000001.1"/>
</dbReference>
<accession>A0ABS4VZ22</accession>
<feature type="domain" description="DNA ligase D polymerase" evidence="2">
    <location>
        <begin position="29"/>
        <end position="281"/>
    </location>
</feature>
<reference evidence="3 4" key="1">
    <citation type="submission" date="2021-03" db="EMBL/GenBank/DDBJ databases">
        <title>Sequencing the genomes of 1000 actinobacteria strains.</title>
        <authorList>
            <person name="Klenk H.-P."/>
        </authorList>
    </citation>
    <scope>NUCLEOTIDE SEQUENCE [LARGE SCALE GENOMIC DNA]</scope>
    <source>
        <strain evidence="3 4">DSM 45256</strain>
    </source>
</reference>
<protein>
    <submittedName>
        <fullName evidence="3">DNA ligase D-like protein (Predicted polymerase)</fullName>
    </submittedName>
</protein>
<comment type="caution">
    <text evidence="3">The sequence shown here is derived from an EMBL/GenBank/DDBJ whole genome shotgun (WGS) entry which is preliminary data.</text>
</comment>
<dbReference type="Proteomes" id="UP001519295">
    <property type="component" value="Unassembled WGS sequence"/>
</dbReference>
<keyword evidence="4" id="KW-1185">Reference proteome</keyword>
<dbReference type="EMBL" id="JAGINU010000001">
    <property type="protein sequence ID" value="MBP2369207.1"/>
    <property type="molecule type" value="Genomic_DNA"/>
</dbReference>
<dbReference type="PANTHER" id="PTHR42705:SF2">
    <property type="entry name" value="BIFUNCTIONAL NON-HOMOLOGOUS END JOINING PROTEIN LIGD"/>
    <property type="match status" value="1"/>
</dbReference>
<gene>
    <name evidence="3" type="ORF">JOF36_004903</name>
</gene>
<name>A0ABS4VZ22_9PSEU</name>
<feature type="region of interest" description="Disordered" evidence="1">
    <location>
        <begin position="305"/>
        <end position="325"/>
    </location>
</feature>
<dbReference type="InterPro" id="IPR014145">
    <property type="entry name" value="LigD_pol_dom"/>
</dbReference>
<dbReference type="InterPro" id="IPR052171">
    <property type="entry name" value="NHEJ_LigD"/>
</dbReference>
<dbReference type="PANTHER" id="PTHR42705">
    <property type="entry name" value="BIFUNCTIONAL NON-HOMOLOGOUS END JOINING PROTEIN LIGD"/>
    <property type="match status" value="1"/>
</dbReference>
<proteinExistence type="predicted"/>
<evidence type="ECO:0000256" key="1">
    <source>
        <dbReference type="SAM" id="MobiDB-lite"/>
    </source>
</evidence>
<evidence type="ECO:0000313" key="4">
    <source>
        <dbReference type="Proteomes" id="UP001519295"/>
    </source>
</evidence>